<dbReference type="EMBL" id="PJMY01000002">
    <property type="protein sequence ID" value="PKV99628.1"/>
    <property type="molecule type" value="Genomic_DNA"/>
</dbReference>
<feature type="compositionally biased region" description="Pro residues" evidence="1">
    <location>
        <begin position="22"/>
        <end position="34"/>
    </location>
</feature>
<keyword evidence="3" id="KW-1185">Reference proteome</keyword>
<comment type="caution">
    <text evidence="2">The sequence shown here is derived from an EMBL/GenBank/DDBJ whole genome shotgun (WGS) entry which is preliminary data.</text>
</comment>
<evidence type="ECO:0000313" key="2">
    <source>
        <dbReference type="EMBL" id="PKV99628.1"/>
    </source>
</evidence>
<feature type="compositionally biased region" description="Polar residues" evidence="1">
    <location>
        <begin position="219"/>
        <end position="228"/>
    </location>
</feature>
<accession>A0A2N3X0I5</accession>
<proteinExistence type="predicted"/>
<feature type="region of interest" description="Disordered" evidence="1">
    <location>
        <begin position="109"/>
        <end position="236"/>
    </location>
</feature>
<evidence type="ECO:0000256" key="1">
    <source>
        <dbReference type="SAM" id="MobiDB-lite"/>
    </source>
</evidence>
<evidence type="ECO:0008006" key="4">
    <source>
        <dbReference type="Google" id="ProtNLM"/>
    </source>
</evidence>
<name>A0A2N3X0I5_9PSEU</name>
<dbReference type="Proteomes" id="UP000233750">
    <property type="component" value="Unassembled WGS sequence"/>
</dbReference>
<sequence>MWRSPTSWTGLRAHSPGLPLSPVAPDPTARPGPPACSARLGSARLGSARLGSARLGSARLGSARLGSARLGSARLGSARLGSARLGSARLGSARLGSARRSVAPICSAATRRRCPSPQHSVAKQRSSGAAEPRPTPHPQAIRSTAPGRRITKRRKRKLHWTSPAGQPLHRCHQAQAPQPFHASKNHEKSNTHPPQQRNPHQQCEIARAQALPNAREVSIQVNSPTQSACAPPSHYP</sequence>
<dbReference type="SUPFAM" id="SSF141571">
    <property type="entry name" value="Pentapeptide repeat-like"/>
    <property type="match status" value="1"/>
</dbReference>
<reference evidence="2 3" key="1">
    <citation type="submission" date="2017-12" db="EMBL/GenBank/DDBJ databases">
        <title>Sequencing the genomes of 1000 Actinobacteria strains.</title>
        <authorList>
            <person name="Klenk H.-P."/>
        </authorList>
    </citation>
    <scope>NUCLEOTIDE SEQUENCE [LARGE SCALE GENOMIC DNA]</scope>
    <source>
        <strain evidence="2 3">DSM 45165</strain>
    </source>
</reference>
<feature type="compositionally biased region" description="Basic residues" evidence="1">
    <location>
        <begin position="149"/>
        <end position="159"/>
    </location>
</feature>
<dbReference type="AlphaFoldDB" id="A0A2N3X0I5"/>
<feature type="compositionally biased region" description="Polar residues" evidence="1">
    <location>
        <begin position="191"/>
        <end position="201"/>
    </location>
</feature>
<feature type="region of interest" description="Disordered" evidence="1">
    <location>
        <begin position="1"/>
        <end position="40"/>
    </location>
</feature>
<protein>
    <recommendedName>
        <fullName evidence="4">Pentapeptide repeat protein</fullName>
    </recommendedName>
</protein>
<organism evidence="2 3">
    <name type="scientific">Amycolatopsis echigonensis</name>
    <dbReference type="NCBI Taxonomy" id="2576905"/>
    <lineage>
        <taxon>Bacteria</taxon>
        <taxon>Bacillati</taxon>
        <taxon>Actinomycetota</taxon>
        <taxon>Actinomycetes</taxon>
        <taxon>Pseudonocardiales</taxon>
        <taxon>Pseudonocardiaceae</taxon>
        <taxon>Amycolatopsis</taxon>
    </lineage>
</organism>
<gene>
    <name evidence="2" type="ORF">ATK30_0610</name>
</gene>
<evidence type="ECO:0000313" key="3">
    <source>
        <dbReference type="Proteomes" id="UP000233750"/>
    </source>
</evidence>
<dbReference type="Gene3D" id="2.160.20.80">
    <property type="entry name" value="E3 ubiquitin-protein ligase SopA"/>
    <property type="match status" value="1"/>
</dbReference>
<feature type="compositionally biased region" description="Polar residues" evidence="1">
    <location>
        <begin position="117"/>
        <end position="127"/>
    </location>
</feature>